<dbReference type="CDD" id="cd12250">
    <property type="entry name" value="RRM2_hnRNPR_like"/>
    <property type="match status" value="1"/>
</dbReference>
<evidence type="ECO:0000256" key="5">
    <source>
        <dbReference type="ARBA" id="ARBA00022499"/>
    </source>
</evidence>
<evidence type="ECO:0000313" key="20">
    <source>
        <dbReference type="Proteomes" id="UP000515154"/>
    </source>
</evidence>
<dbReference type="FunFam" id="3.30.70.330:FF:000023">
    <property type="entry name" value="Heterogeneous nuclear ribonucleoprotein q isoform"/>
    <property type="match status" value="1"/>
</dbReference>
<keyword evidence="7" id="KW-0747">Spliceosome</keyword>
<evidence type="ECO:0000256" key="12">
    <source>
        <dbReference type="ARBA" id="ARBA00022884"/>
    </source>
</evidence>
<dbReference type="Pfam" id="PF18360">
    <property type="entry name" value="hnRNP_Q_AcD"/>
    <property type="match status" value="1"/>
</dbReference>
<dbReference type="GO" id="GO:0005681">
    <property type="term" value="C:spliceosomal complex"/>
    <property type="evidence" value="ECO:0007669"/>
    <property type="project" value="UniProtKB-KW"/>
</dbReference>
<evidence type="ECO:0000256" key="14">
    <source>
        <dbReference type="ARBA" id="ARBA00023187"/>
    </source>
</evidence>
<keyword evidence="6" id="KW-0507">mRNA processing</keyword>
<dbReference type="InterPro" id="IPR000504">
    <property type="entry name" value="RRM_dom"/>
</dbReference>
<feature type="domain" description="RRM" evidence="19">
    <location>
        <begin position="171"/>
        <end position="250"/>
    </location>
</feature>
<keyword evidence="12 17" id="KW-0694">RNA-binding</keyword>
<evidence type="ECO:0000313" key="22">
    <source>
        <dbReference type="RefSeq" id="XP_029635421.1"/>
    </source>
</evidence>
<evidence type="ECO:0000256" key="7">
    <source>
        <dbReference type="ARBA" id="ARBA00022728"/>
    </source>
</evidence>
<reference evidence="21 22" key="1">
    <citation type="submission" date="2025-08" db="UniProtKB">
        <authorList>
            <consortium name="RefSeq"/>
        </authorList>
    </citation>
    <scope>IDENTIFICATION</scope>
</reference>
<keyword evidence="13" id="KW-0007">Acetylation</keyword>
<evidence type="ECO:0000313" key="23">
    <source>
        <dbReference type="RefSeq" id="XP_036358097.1"/>
    </source>
</evidence>
<keyword evidence="15" id="KW-0539">Nucleus</keyword>
<keyword evidence="10" id="KW-0832">Ubl conjugation</keyword>
<protein>
    <submittedName>
        <fullName evidence="21 22">Heterogeneous nuclear ribonucleoprotein R</fullName>
    </submittedName>
</protein>
<keyword evidence="16 21" id="KW-0687">Ribonucleoprotein</keyword>
<dbReference type="Gene3D" id="3.30.70.330">
    <property type="match status" value="3"/>
</dbReference>
<evidence type="ECO:0000313" key="21">
    <source>
        <dbReference type="RefSeq" id="XP_029635420.1"/>
    </source>
</evidence>
<keyword evidence="9" id="KW-0256">Endoplasmic reticulum</keyword>
<evidence type="ECO:0000256" key="15">
    <source>
        <dbReference type="ARBA" id="ARBA00023242"/>
    </source>
</evidence>
<evidence type="ECO:0000256" key="1">
    <source>
        <dbReference type="ARBA" id="ARBA00004144"/>
    </source>
</evidence>
<dbReference type="RefSeq" id="XP_029635420.1">
    <property type="nucleotide sequence ID" value="XM_029779560.2"/>
</dbReference>
<dbReference type="InterPro" id="IPR041337">
    <property type="entry name" value="hnRNP_Q_AcD"/>
</dbReference>
<feature type="compositionally biased region" description="Gly residues" evidence="18">
    <location>
        <begin position="554"/>
        <end position="568"/>
    </location>
</feature>
<dbReference type="GO" id="GO:0008380">
    <property type="term" value="P:RNA splicing"/>
    <property type="evidence" value="ECO:0007669"/>
    <property type="project" value="UniProtKB-KW"/>
</dbReference>
<evidence type="ECO:0000256" key="11">
    <source>
        <dbReference type="ARBA" id="ARBA00022848"/>
    </source>
</evidence>
<evidence type="ECO:0000256" key="16">
    <source>
        <dbReference type="ARBA" id="ARBA00023274"/>
    </source>
</evidence>
<feature type="compositionally biased region" description="Basic and acidic residues" evidence="18">
    <location>
        <begin position="420"/>
        <end position="436"/>
    </location>
</feature>
<evidence type="ECO:0000256" key="2">
    <source>
        <dbReference type="ARBA" id="ARBA00004496"/>
    </source>
</evidence>
<feature type="compositionally biased region" description="Pro residues" evidence="18">
    <location>
        <begin position="470"/>
        <end position="479"/>
    </location>
</feature>
<keyword evidence="8" id="KW-0677">Repeat</keyword>
<dbReference type="PROSITE" id="PS50102">
    <property type="entry name" value="RRM"/>
    <property type="match status" value="3"/>
</dbReference>
<feature type="compositionally biased region" description="Low complexity" evidence="18">
    <location>
        <begin position="527"/>
        <end position="540"/>
    </location>
</feature>
<evidence type="ECO:0000256" key="4">
    <source>
        <dbReference type="ARBA" id="ARBA00022490"/>
    </source>
</evidence>
<dbReference type="GO" id="GO:0006397">
    <property type="term" value="P:mRNA processing"/>
    <property type="evidence" value="ECO:0007669"/>
    <property type="project" value="UniProtKB-KW"/>
</dbReference>
<feature type="domain" description="RRM" evidence="19">
    <location>
        <begin position="348"/>
        <end position="418"/>
    </location>
</feature>
<dbReference type="SUPFAM" id="SSF54928">
    <property type="entry name" value="RNA-binding domain, RBD"/>
    <property type="match status" value="2"/>
</dbReference>
<dbReference type="CDD" id="cd12249">
    <property type="entry name" value="RRM1_hnRNPR_like"/>
    <property type="match status" value="1"/>
</dbReference>
<feature type="region of interest" description="Disordered" evidence="18">
    <location>
        <begin position="410"/>
        <end position="439"/>
    </location>
</feature>
<evidence type="ECO:0000256" key="17">
    <source>
        <dbReference type="PROSITE-ProRule" id="PRU00176"/>
    </source>
</evidence>
<evidence type="ECO:0000259" key="19">
    <source>
        <dbReference type="PROSITE" id="PS50102"/>
    </source>
</evidence>
<dbReference type="Pfam" id="PF00076">
    <property type="entry name" value="RRM_1"/>
    <property type="match status" value="3"/>
</dbReference>
<keyword evidence="11" id="KW-0492">Microsome</keyword>
<dbReference type="InterPro" id="IPR035979">
    <property type="entry name" value="RBD_domain_sf"/>
</dbReference>
<sequence>MAENGQEEVDPSLEDQLLAEDEAEESTETMENGHSDDYQKLIDHGIDKKVADELIKIYKTGKLSQSDLDDRAMDALKEFPAEDAVSVLKQFCDSSLEHVANKSAFLCGQMKMFRQRTKIQGMPNSAAKGPDETKLKEILARTGYTLDVTTGQRKYGGPPPDWTGISPGSGHEVFCGKIPKDIFEDELIPLFEKCGKIWDLRLMVDSVTGFSRGYCFVTFCEKEGAVEAKKQLDNHEIRKGKRLKVNISIANVRLYVGSIPKSKSKEDIKEEFSKLTEGLVDVIVYGSADNPKWKNRGFAFLEYDSHKSASAAKRRFTSRSLKAWGGEFVVDWADPLEEPDTSTMSKVKVLYVRNLTSDVTEELLKEKFGYFGKLERAKKIKDYGFIHFEEREDALKALESLNNQKIGGMEIEVSLAKPPTENRKKEQRKREQDRRGPVAMYPGYDDYWCMPPGRMPPPPPPPLSGRGMRRPPPPPPPPARGGYDPYYDDYYPYPEEYDYYGAYAPPPPPGPLRGRGRGGALPPPPVRGRGAPPFRAARGGIPVGRGTRGSNRAGRGGVPARGARGGGSATQKAVRGGKRKAGTDFSQGQSKRRVVSDNWGAQPIAQQPLDQSNYGTGSGYTGNDAQWYQDSYGGNW</sequence>
<feature type="region of interest" description="Disordered" evidence="18">
    <location>
        <begin position="502"/>
        <end position="636"/>
    </location>
</feature>
<dbReference type="Proteomes" id="UP000515154">
    <property type="component" value="Linkage group LG4"/>
</dbReference>
<dbReference type="GO" id="GO:0003723">
    <property type="term" value="F:RNA binding"/>
    <property type="evidence" value="ECO:0007669"/>
    <property type="project" value="UniProtKB-UniRule"/>
</dbReference>
<keyword evidence="14" id="KW-0508">mRNA splicing</keyword>
<dbReference type="PANTHER" id="PTHR21245">
    <property type="entry name" value="HETEROGENEOUS NUCLEAR RIBONUCLEOPROTEIN"/>
    <property type="match status" value="1"/>
</dbReference>
<evidence type="ECO:0000256" key="18">
    <source>
        <dbReference type="SAM" id="MobiDB-lite"/>
    </source>
</evidence>
<organism evidence="20 21">
    <name type="scientific">Octopus sinensis</name>
    <name type="common">East Asian common octopus</name>
    <dbReference type="NCBI Taxonomy" id="2607531"/>
    <lineage>
        <taxon>Eukaryota</taxon>
        <taxon>Metazoa</taxon>
        <taxon>Spiralia</taxon>
        <taxon>Lophotrochozoa</taxon>
        <taxon>Mollusca</taxon>
        <taxon>Cephalopoda</taxon>
        <taxon>Coleoidea</taxon>
        <taxon>Octopodiformes</taxon>
        <taxon>Octopoda</taxon>
        <taxon>Incirrata</taxon>
        <taxon>Octopodidae</taxon>
        <taxon>Octopus</taxon>
    </lineage>
</organism>
<evidence type="ECO:0000256" key="6">
    <source>
        <dbReference type="ARBA" id="ARBA00022664"/>
    </source>
</evidence>
<dbReference type="RefSeq" id="XP_036358097.1">
    <property type="nucleotide sequence ID" value="XM_036502204.1"/>
</dbReference>
<name>A0A6P7SB54_9MOLL</name>
<feature type="compositionally biased region" description="Polar residues" evidence="18">
    <location>
        <begin position="604"/>
        <end position="636"/>
    </location>
</feature>
<dbReference type="FunFam" id="3.30.70.330:FF:000024">
    <property type="entry name" value="Heterogeneous nuclear ribonucleoprotein q isoform"/>
    <property type="match status" value="1"/>
</dbReference>
<feature type="domain" description="RRM" evidence="19">
    <location>
        <begin position="252"/>
        <end position="335"/>
    </location>
</feature>
<keyword evidence="20" id="KW-1185">Reference proteome</keyword>
<comment type="subcellular location">
    <subcellularLocation>
        <location evidence="2">Cytoplasm</location>
    </subcellularLocation>
    <subcellularLocation>
        <location evidence="1">Microsome</location>
    </subcellularLocation>
    <subcellularLocation>
        <location evidence="3">Nucleus</location>
        <location evidence="3">Nucleoplasm</location>
    </subcellularLocation>
</comment>
<dbReference type="AlphaFoldDB" id="A0A6P7SB54"/>
<dbReference type="GO" id="GO:0005737">
    <property type="term" value="C:cytoplasm"/>
    <property type="evidence" value="ECO:0007669"/>
    <property type="project" value="UniProtKB-SubCell"/>
</dbReference>
<evidence type="ECO:0000256" key="13">
    <source>
        <dbReference type="ARBA" id="ARBA00022990"/>
    </source>
</evidence>
<dbReference type="GO" id="GO:0005654">
    <property type="term" value="C:nucleoplasm"/>
    <property type="evidence" value="ECO:0007669"/>
    <property type="project" value="UniProtKB-SubCell"/>
</dbReference>
<evidence type="ECO:0000256" key="9">
    <source>
        <dbReference type="ARBA" id="ARBA00022824"/>
    </source>
</evidence>
<accession>A0A6P7SB54</accession>
<dbReference type="InterPro" id="IPR006535">
    <property type="entry name" value="HnRNP_R/Q_splicing_fac"/>
</dbReference>
<dbReference type="KEGG" id="osn:115210814"/>
<evidence type="ECO:0000256" key="8">
    <source>
        <dbReference type="ARBA" id="ARBA00022737"/>
    </source>
</evidence>
<dbReference type="InterPro" id="IPR012677">
    <property type="entry name" value="Nucleotide-bd_a/b_plait_sf"/>
</dbReference>
<gene>
    <name evidence="21 22 23" type="primary">LOC115210814</name>
</gene>
<proteinExistence type="predicted"/>
<evidence type="ECO:0000256" key="10">
    <source>
        <dbReference type="ARBA" id="ARBA00022843"/>
    </source>
</evidence>
<dbReference type="SMART" id="SM00360">
    <property type="entry name" value="RRM"/>
    <property type="match status" value="3"/>
</dbReference>
<evidence type="ECO:0000256" key="3">
    <source>
        <dbReference type="ARBA" id="ARBA00004642"/>
    </source>
</evidence>
<keyword evidence="5" id="KW-1017">Isopeptide bond</keyword>
<dbReference type="NCBIfam" id="TIGR01648">
    <property type="entry name" value="hnRNP-R-Q"/>
    <property type="match status" value="1"/>
</dbReference>
<dbReference type="FunFam" id="3.30.70.330:FF:000027">
    <property type="entry name" value="Heterogeneous nuclear ribonucleoprotein q isoform"/>
    <property type="match status" value="1"/>
</dbReference>
<keyword evidence="4" id="KW-0963">Cytoplasm</keyword>
<dbReference type="RefSeq" id="XP_029635421.1">
    <property type="nucleotide sequence ID" value="XM_029779561.2"/>
</dbReference>
<dbReference type="CDD" id="cd12251">
    <property type="entry name" value="RRM3_hnRNPR_like"/>
    <property type="match status" value="1"/>
</dbReference>
<feature type="region of interest" description="Disordered" evidence="18">
    <location>
        <begin position="458"/>
        <end position="487"/>
    </location>
</feature>